<dbReference type="Pfam" id="PF05014">
    <property type="entry name" value="Nuc_deoxyrib_tr"/>
    <property type="match status" value="1"/>
</dbReference>
<reference evidence="2" key="1">
    <citation type="submission" date="2010-10" db="EMBL/GenBank/DDBJ databases">
        <title>Diversity of nonribosomal peptide synthetase (NRPS) genes in microbial consortia of marine sponges by cultivation and metagenomics.</title>
        <authorList>
            <person name="Pimentel-Elardo S.M."/>
            <person name="Grozdanov L."/>
            <person name="Proksch S."/>
            <person name="Hentschel U."/>
        </authorList>
    </citation>
    <scope>NUCLEOTIDE SEQUENCE</scope>
</reference>
<organism evidence="2">
    <name type="scientific">Aplysina aerophoba bacterial symbiont clone AANRPS</name>
    <dbReference type="NCBI Taxonomy" id="1042317"/>
    <lineage>
        <taxon>Bacteria</taxon>
        <taxon>environmental samples</taxon>
    </lineage>
</organism>
<dbReference type="InterPro" id="IPR007710">
    <property type="entry name" value="Nucleoside_deoxyribTrfase"/>
</dbReference>
<dbReference type="Gene3D" id="3.40.50.450">
    <property type="match status" value="1"/>
</dbReference>
<sequence length="242" mass="26391">MDPSCCGRASPPATSAPAPSGERQGRVGTSRRSPPRGRRGATVEPGAPRKRPHSANPTATPDGKCIHDVRDRRIRRVGRVHCEPMKTLYLANPYGFSTQLRHGPLAALVKALGLAGAEVWEPFARNNGVDKTSSDWAYRIGQADLEDVRAADGLFAVVNGCPPDEGVMVELGLAIAWGKPTFLFRDDYRHCADSEAYPLNLMLFTGLPAQGWEAYWYASLEEIADPDKALSRWLRSETHAGV</sequence>
<evidence type="ECO:0000256" key="1">
    <source>
        <dbReference type="SAM" id="MobiDB-lite"/>
    </source>
</evidence>
<protein>
    <submittedName>
        <fullName evidence="2">Putative nucleoside 2-deoxyribosyltransferase</fullName>
    </submittedName>
</protein>
<dbReference type="EMBL" id="HQ456128">
    <property type="protein sequence ID" value="AEH95314.1"/>
    <property type="molecule type" value="Genomic_DNA"/>
</dbReference>
<feature type="region of interest" description="Disordered" evidence="1">
    <location>
        <begin position="1"/>
        <end position="66"/>
    </location>
</feature>
<evidence type="ECO:0000313" key="2">
    <source>
        <dbReference type="EMBL" id="AEH95314.1"/>
    </source>
</evidence>
<proteinExistence type="predicted"/>
<dbReference type="SUPFAM" id="SSF52309">
    <property type="entry name" value="N-(deoxy)ribosyltransferase-like"/>
    <property type="match status" value="1"/>
</dbReference>
<feature type="compositionally biased region" description="Low complexity" evidence="1">
    <location>
        <begin position="9"/>
        <end position="32"/>
    </location>
</feature>
<accession>F8S310</accession>
<dbReference type="AlphaFoldDB" id="F8S310"/>
<dbReference type="GO" id="GO:0016740">
    <property type="term" value="F:transferase activity"/>
    <property type="evidence" value="ECO:0007669"/>
    <property type="project" value="UniProtKB-KW"/>
</dbReference>
<keyword evidence="2" id="KW-0808">Transferase</keyword>
<name>F8S310_9BACT</name>